<evidence type="ECO:0000256" key="2">
    <source>
        <dbReference type="ARBA" id="ARBA00006906"/>
    </source>
</evidence>
<dbReference type="InterPro" id="IPR000887">
    <property type="entry name" value="Aldlse_KDPG_KHG"/>
</dbReference>
<gene>
    <name evidence="6" type="ORF">GCM10007049_36920</name>
</gene>
<comment type="subunit">
    <text evidence="3">Homotrimer.</text>
</comment>
<dbReference type="SUPFAM" id="SSF51569">
    <property type="entry name" value="Aldolase"/>
    <property type="match status" value="1"/>
</dbReference>
<comment type="pathway">
    <text evidence="1">Carbohydrate acid metabolism.</text>
</comment>
<name>A0A918UX64_9BACT</name>
<dbReference type="GO" id="GO:0016829">
    <property type="term" value="F:lyase activity"/>
    <property type="evidence" value="ECO:0007669"/>
    <property type="project" value="UniProtKB-KW"/>
</dbReference>
<dbReference type="CDD" id="cd00452">
    <property type="entry name" value="KDPG_aldolase"/>
    <property type="match status" value="1"/>
</dbReference>
<dbReference type="Gene3D" id="3.20.20.70">
    <property type="entry name" value="Aldolase class I"/>
    <property type="match status" value="1"/>
</dbReference>
<evidence type="ECO:0000256" key="4">
    <source>
        <dbReference type="ARBA" id="ARBA00023239"/>
    </source>
</evidence>
<reference evidence="6" key="2">
    <citation type="submission" date="2020-09" db="EMBL/GenBank/DDBJ databases">
        <authorList>
            <person name="Sun Q."/>
            <person name="Kim S."/>
        </authorList>
    </citation>
    <scope>NUCLEOTIDE SEQUENCE</scope>
    <source>
        <strain evidence="6">KCTC 12368</strain>
    </source>
</reference>
<evidence type="ECO:0000313" key="7">
    <source>
        <dbReference type="Proteomes" id="UP000619457"/>
    </source>
</evidence>
<proteinExistence type="inferred from homology"/>
<dbReference type="AlphaFoldDB" id="A0A918UX64"/>
<dbReference type="PANTHER" id="PTHR30246">
    <property type="entry name" value="2-KETO-3-DEOXY-6-PHOSPHOGLUCONATE ALDOLASE"/>
    <property type="match status" value="1"/>
</dbReference>
<protein>
    <submittedName>
        <fullName evidence="6">2-dehydro-3-deoxy-phosphogluconate aldolase</fullName>
    </submittedName>
</protein>
<evidence type="ECO:0000256" key="1">
    <source>
        <dbReference type="ARBA" id="ARBA00004761"/>
    </source>
</evidence>
<evidence type="ECO:0000256" key="3">
    <source>
        <dbReference type="ARBA" id="ARBA00011233"/>
    </source>
</evidence>
<dbReference type="NCBIfam" id="TIGR01182">
    <property type="entry name" value="eda"/>
    <property type="match status" value="1"/>
</dbReference>
<keyword evidence="5" id="KW-0119">Carbohydrate metabolism</keyword>
<dbReference type="EMBL" id="BMWX01000009">
    <property type="protein sequence ID" value="GGZ40125.1"/>
    <property type="molecule type" value="Genomic_DNA"/>
</dbReference>
<evidence type="ECO:0000256" key="5">
    <source>
        <dbReference type="ARBA" id="ARBA00023277"/>
    </source>
</evidence>
<keyword evidence="7" id="KW-1185">Reference proteome</keyword>
<dbReference type="InterPro" id="IPR013785">
    <property type="entry name" value="Aldolase_TIM"/>
</dbReference>
<dbReference type="Pfam" id="PF01081">
    <property type="entry name" value="Aldolase"/>
    <property type="match status" value="1"/>
</dbReference>
<comment type="caution">
    <text evidence="6">The sequence shown here is derived from an EMBL/GenBank/DDBJ whole genome shotgun (WGS) entry which is preliminary data.</text>
</comment>
<organism evidence="6 7">
    <name type="scientific">Echinicola pacifica</name>
    <dbReference type="NCBI Taxonomy" id="346377"/>
    <lineage>
        <taxon>Bacteria</taxon>
        <taxon>Pseudomonadati</taxon>
        <taxon>Bacteroidota</taxon>
        <taxon>Cytophagia</taxon>
        <taxon>Cytophagales</taxon>
        <taxon>Cyclobacteriaceae</taxon>
        <taxon>Echinicola</taxon>
    </lineage>
</organism>
<comment type="similarity">
    <text evidence="2">Belongs to the KHG/KDPG aldolase family.</text>
</comment>
<dbReference type="Proteomes" id="UP000619457">
    <property type="component" value="Unassembled WGS sequence"/>
</dbReference>
<dbReference type="RefSeq" id="WP_018476002.1">
    <property type="nucleotide sequence ID" value="NZ_BMWX01000009.1"/>
</dbReference>
<evidence type="ECO:0000313" key="6">
    <source>
        <dbReference type="EMBL" id="GGZ40125.1"/>
    </source>
</evidence>
<accession>A0A918UX64</accession>
<reference evidence="6" key="1">
    <citation type="journal article" date="2014" name="Int. J. Syst. Evol. Microbiol.">
        <title>Complete genome sequence of Corynebacterium casei LMG S-19264T (=DSM 44701T), isolated from a smear-ripened cheese.</title>
        <authorList>
            <consortium name="US DOE Joint Genome Institute (JGI-PGF)"/>
            <person name="Walter F."/>
            <person name="Albersmeier A."/>
            <person name="Kalinowski J."/>
            <person name="Ruckert C."/>
        </authorList>
    </citation>
    <scope>NUCLEOTIDE SEQUENCE</scope>
    <source>
        <strain evidence="6">KCTC 12368</strain>
    </source>
</reference>
<dbReference type="PANTHER" id="PTHR30246:SF1">
    <property type="entry name" value="2-DEHYDRO-3-DEOXY-6-PHOSPHOGALACTONATE ALDOLASE-RELATED"/>
    <property type="match status" value="1"/>
</dbReference>
<sequence>MKNIETFSWEKFYEAPIIGIVRGMAPSLLTDITRVYSQSGLTTLEITMNSPSAAEMIHLLRQTFPDLNIGAGTVCTMEDLDIAIDSGAQFIVTPIVDKAVIQQCVALKIPVFAGAFTPTEIHLAWSAGASAVKVFPATQLGTTYIRDILAPLNQIKLLPTGGVDASNIRSFFAAGAIGVGMGSSLFDKKLIEMEDLVGLERHFRHIRSEALYNQIQ</sequence>
<keyword evidence="4" id="KW-0456">Lyase</keyword>